<dbReference type="EMBL" id="JBJUIK010000016">
    <property type="protein sequence ID" value="KAL3499885.1"/>
    <property type="molecule type" value="Genomic_DNA"/>
</dbReference>
<name>A0ABD2Y275_9GENT</name>
<feature type="region of interest" description="Disordered" evidence="2">
    <location>
        <begin position="24"/>
        <end position="49"/>
    </location>
</feature>
<gene>
    <name evidence="4" type="ORF">ACH5RR_038978</name>
</gene>
<comment type="similarity">
    <text evidence="1">Belongs to the 'GDXG' lipolytic enzyme family.</text>
</comment>
<dbReference type="InterPro" id="IPR029058">
    <property type="entry name" value="AB_hydrolase_fold"/>
</dbReference>
<dbReference type="InterPro" id="IPR050466">
    <property type="entry name" value="Carboxylest/Gibb_receptor"/>
</dbReference>
<dbReference type="SUPFAM" id="SSF53474">
    <property type="entry name" value="alpha/beta-Hydrolases"/>
    <property type="match status" value="1"/>
</dbReference>
<proteinExistence type="inferred from homology"/>
<protein>
    <recommendedName>
        <fullName evidence="3">Alpha/beta hydrolase fold-3 domain-containing protein</fullName>
    </recommendedName>
</protein>
<dbReference type="Gene3D" id="3.40.50.1820">
    <property type="entry name" value="alpha/beta hydrolase"/>
    <property type="match status" value="1"/>
</dbReference>
<dbReference type="Proteomes" id="UP001630127">
    <property type="component" value="Unassembled WGS sequence"/>
</dbReference>
<evidence type="ECO:0000313" key="5">
    <source>
        <dbReference type="Proteomes" id="UP001630127"/>
    </source>
</evidence>
<keyword evidence="5" id="KW-1185">Reference proteome</keyword>
<comment type="caution">
    <text evidence="4">The sequence shown here is derived from an EMBL/GenBank/DDBJ whole genome shotgun (WGS) entry which is preliminary data.</text>
</comment>
<dbReference type="InterPro" id="IPR013094">
    <property type="entry name" value="AB_hydrolase_3"/>
</dbReference>
<evidence type="ECO:0000256" key="1">
    <source>
        <dbReference type="ARBA" id="ARBA00010515"/>
    </source>
</evidence>
<evidence type="ECO:0000259" key="3">
    <source>
        <dbReference type="Pfam" id="PF07859"/>
    </source>
</evidence>
<dbReference type="PANTHER" id="PTHR23024">
    <property type="entry name" value="ARYLACETAMIDE DEACETYLASE"/>
    <property type="match status" value="1"/>
</dbReference>
<sequence>MSDQIRQPIDPNVDPYGYMGMTKNPDGSITRLPHPPGTPPSSDHSNPFHLTKDLDINQSKGTWARIFVPKEAFDSSFAQKLPLIIYFHGGGFVLCSVNSPVFDALYATIVTQIPAVVVSVGYRLAPEHRLPAAYDDCFEALHWIKKSKEEWLENFADFSKAFLMGTSAGGNIAYHVGLRASTHVGDFEPLRINGLILHHPFFGGTERTESELRLANDKVIPLAVCDLMWDFSLPLGAGRDHEYCNPTKEIKSDQFDQIKALGWMIFVNGCDGDPLIDRQIELWKKLEEKGVSVIGKFDEGGCHGCGLFDPHKAEELAIRMKEFVESATIS</sequence>
<accession>A0ABD2Y275</accession>
<reference evidence="4 5" key="1">
    <citation type="submission" date="2024-11" db="EMBL/GenBank/DDBJ databases">
        <title>A near-complete genome assembly of Cinchona calisaya.</title>
        <authorList>
            <person name="Lian D.C."/>
            <person name="Zhao X.W."/>
            <person name="Wei L."/>
        </authorList>
    </citation>
    <scope>NUCLEOTIDE SEQUENCE [LARGE SCALE GENOMIC DNA]</scope>
    <source>
        <tissue evidence="4">Nenye</tissue>
    </source>
</reference>
<feature type="domain" description="Alpha/beta hydrolase fold-3" evidence="3">
    <location>
        <begin position="84"/>
        <end position="305"/>
    </location>
</feature>
<dbReference type="Pfam" id="PF07859">
    <property type="entry name" value="Abhydrolase_3"/>
    <property type="match status" value="1"/>
</dbReference>
<organism evidence="4 5">
    <name type="scientific">Cinchona calisaya</name>
    <dbReference type="NCBI Taxonomy" id="153742"/>
    <lineage>
        <taxon>Eukaryota</taxon>
        <taxon>Viridiplantae</taxon>
        <taxon>Streptophyta</taxon>
        <taxon>Embryophyta</taxon>
        <taxon>Tracheophyta</taxon>
        <taxon>Spermatophyta</taxon>
        <taxon>Magnoliopsida</taxon>
        <taxon>eudicotyledons</taxon>
        <taxon>Gunneridae</taxon>
        <taxon>Pentapetalae</taxon>
        <taxon>asterids</taxon>
        <taxon>lamiids</taxon>
        <taxon>Gentianales</taxon>
        <taxon>Rubiaceae</taxon>
        <taxon>Cinchonoideae</taxon>
        <taxon>Cinchoneae</taxon>
        <taxon>Cinchona</taxon>
    </lineage>
</organism>
<evidence type="ECO:0000256" key="2">
    <source>
        <dbReference type="SAM" id="MobiDB-lite"/>
    </source>
</evidence>
<evidence type="ECO:0000313" key="4">
    <source>
        <dbReference type="EMBL" id="KAL3499885.1"/>
    </source>
</evidence>
<dbReference type="AlphaFoldDB" id="A0ABD2Y275"/>
<dbReference type="PANTHER" id="PTHR23024:SF546">
    <property type="entry name" value="CARBOXYLESTERASE 120-RELATED"/>
    <property type="match status" value="1"/>
</dbReference>